<name>A0ABT1W8W8_9PROT</name>
<organism evidence="2 3">
    <name type="scientific">Endosaccharibacter trunci</name>
    <dbReference type="NCBI Taxonomy" id="2812733"/>
    <lineage>
        <taxon>Bacteria</taxon>
        <taxon>Pseudomonadati</taxon>
        <taxon>Pseudomonadota</taxon>
        <taxon>Alphaproteobacteria</taxon>
        <taxon>Acetobacterales</taxon>
        <taxon>Acetobacteraceae</taxon>
        <taxon>Endosaccharibacter</taxon>
    </lineage>
</organism>
<proteinExistence type="predicted"/>
<keyword evidence="3" id="KW-1185">Reference proteome</keyword>
<feature type="region of interest" description="Disordered" evidence="1">
    <location>
        <begin position="1"/>
        <end position="21"/>
    </location>
</feature>
<accession>A0ABT1W8W8</accession>
<evidence type="ECO:0000313" key="2">
    <source>
        <dbReference type="EMBL" id="MCQ8279337.1"/>
    </source>
</evidence>
<reference evidence="2 3" key="1">
    <citation type="submission" date="2022-06" db="EMBL/GenBank/DDBJ databases">
        <title>Endosaccharibacter gen. nov., sp. nov., endophytic bacteria isolated from sugarcane.</title>
        <authorList>
            <person name="Pitiwittayakul N."/>
            <person name="Yukphan P."/>
            <person name="Charoenyingcharoen P."/>
            <person name="Tanasupawat S."/>
        </authorList>
    </citation>
    <scope>NUCLEOTIDE SEQUENCE [LARGE SCALE GENOMIC DNA]</scope>
    <source>
        <strain evidence="2 3">KSS8</strain>
    </source>
</reference>
<comment type="caution">
    <text evidence="2">The sequence shown here is derived from an EMBL/GenBank/DDBJ whole genome shotgun (WGS) entry which is preliminary data.</text>
</comment>
<sequence length="90" mass="10058">MAHETDSSCCDTVGGIKPRSPVQDRPVHAFVLPTVGSMRFEKRKSGGPSFSEEKEAKRLLSVWFGVRGAERVKRTEILWSFPSKKNACFS</sequence>
<gene>
    <name evidence="2" type="ORF">NFI95_12880</name>
</gene>
<dbReference type="EMBL" id="JAMSKV010000011">
    <property type="protein sequence ID" value="MCQ8279337.1"/>
    <property type="molecule type" value="Genomic_DNA"/>
</dbReference>
<evidence type="ECO:0000256" key="1">
    <source>
        <dbReference type="SAM" id="MobiDB-lite"/>
    </source>
</evidence>
<dbReference type="Proteomes" id="UP001524587">
    <property type="component" value="Unassembled WGS sequence"/>
</dbReference>
<evidence type="ECO:0000313" key="3">
    <source>
        <dbReference type="Proteomes" id="UP001524587"/>
    </source>
</evidence>
<protein>
    <submittedName>
        <fullName evidence="2">Uncharacterized protein</fullName>
    </submittedName>
</protein>
<dbReference type="RefSeq" id="WP_422864823.1">
    <property type="nucleotide sequence ID" value="NZ_JAMSKV010000011.1"/>
</dbReference>